<reference evidence="1" key="1">
    <citation type="journal article" date="2021" name="Proc. Natl. Acad. Sci. U.S.A.">
        <title>A Catalog of Tens of Thousands of Viruses from Human Metagenomes Reveals Hidden Associations with Chronic Diseases.</title>
        <authorList>
            <person name="Tisza M.J."/>
            <person name="Buck C.B."/>
        </authorList>
    </citation>
    <scope>NUCLEOTIDE SEQUENCE</scope>
    <source>
        <strain evidence="1">CtPjm15</strain>
    </source>
</reference>
<accession>A0A8S5SPN1</accession>
<dbReference type="EMBL" id="BK032645">
    <property type="protein sequence ID" value="DAF53004.1"/>
    <property type="molecule type" value="Genomic_DNA"/>
</dbReference>
<name>A0A8S5SPN1_9VIRU</name>
<proteinExistence type="predicted"/>
<organism evidence="1">
    <name type="scientific">Phage sp. ctPjm15</name>
    <dbReference type="NCBI Taxonomy" id="2828006"/>
    <lineage>
        <taxon>Viruses</taxon>
    </lineage>
</organism>
<sequence>MTAYLGKLQIFGKNMAKMWQKSDKANFSKPCYTINR</sequence>
<evidence type="ECO:0000313" key="1">
    <source>
        <dbReference type="EMBL" id="DAF53004.1"/>
    </source>
</evidence>
<protein>
    <submittedName>
        <fullName evidence="1">Uncharacterized protein</fullName>
    </submittedName>
</protein>